<sequence>MWKQGALSVLVLVFLAFGLRAQELPNLPPSIKWQQINSEHFRIIFPKGLEEEAQRTTNILENVYEPASHSLGARPRKFPVVLQNQYAVSNGMVTIAPYRSEFYTFEPQSYRQQGNDRWIERLAVHEYRHMVQFEKAITPFNKVLYALMGEYGPFLASAAAAPQWFFEGDAVGVETAFGRSGRGRIPSFMMAFKANLIEKDGFNYYKQFLKSYRDQVPNHYVTGYLMTTYLKNKTGADVWDRIVGRSFAQPYIPFTFSNSMKKESGKHLVPTYNEMLAEQKQLYTNQLNQITPTAFDTLEHKEKKNFTNYYYPRRVYDGRVLAIKMGFSDIASLVLIDEQGKEESIFKLGNWQNPESLSSNDSTVVWAELELDPRWQRRTYSVIKKLNLKSKKMTRLTDQSKYAAPTISHNNQWLVAIDQSVEGQFEIHLLDAQNGQLIKSFENPDNSMYSVPQFDDRDEHLVLLKNEGEGKAVILKDIKTGEERTLYFSDKENLGTPILQGEWLYYATDHNGIDNIYAENIKSKENYQVTSSRFGAFSPRMSKTGELLYNEYTADGFEMAAVQVSPDSWTKKEEVKYVGFDFQEPMVEQEGHEGVLYNYSDSAYQITKYKKLLRSVRPHTWGLSTLPINNTYTIGMFSKDVLQTSTLSANATYNNDENVWRFVVAGSYQAWYPILDASFGYGARTVDVVGQNSIRTYSWDESEIKVGLRLPLFFTNSKYYRKVELGVSTDYIAVQNYDVPVMDPRFVRNGELIGMIYKASFQRLLSRSYLDLNSQWGQTLVLNYKQTPFGGDYQSEQFSVQTNLYFPGLFRHHSVRLLGGYQQDDNSEYQFASSISFTRGYSYRSYDHFVNLSFNYKMPLAYMDWHLGPVFNLRRVYINGFYDYGIGRNDTPMESDHDLKSYGAEVSFNFNLFRLLPLIDMGVRYSYLPTIDDRVFEIIFGGVTF</sequence>
<protein>
    <recommendedName>
        <fullName evidence="3">WD40-like Beta Propeller Repeat</fullName>
    </recommendedName>
</protein>
<name>A0ABY6D2L0_9BACT</name>
<proteinExistence type="predicted"/>
<evidence type="ECO:0000313" key="1">
    <source>
        <dbReference type="EMBL" id="UXX80401.1"/>
    </source>
</evidence>
<dbReference type="InterPro" id="IPR011042">
    <property type="entry name" value="6-blade_b-propeller_TolB-like"/>
</dbReference>
<dbReference type="EMBL" id="CP106735">
    <property type="protein sequence ID" value="UXX80401.1"/>
    <property type="molecule type" value="Genomic_DNA"/>
</dbReference>
<dbReference type="SUPFAM" id="SSF82171">
    <property type="entry name" value="DPP6 N-terminal domain-like"/>
    <property type="match status" value="1"/>
</dbReference>
<organism evidence="1 2">
    <name type="scientific">Reichenbachiella carrageenanivorans</name>
    <dbReference type="NCBI Taxonomy" id="2979869"/>
    <lineage>
        <taxon>Bacteria</taxon>
        <taxon>Pseudomonadati</taxon>
        <taxon>Bacteroidota</taxon>
        <taxon>Cytophagia</taxon>
        <taxon>Cytophagales</taxon>
        <taxon>Reichenbachiellaceae</taxon>
        <taxon>Reichenbachiella</taxon>
    </lineage>
</organism>
<evidence type="ECO:0008006" key="3">
    <source>
        <dbReference type="Google" id="ProtNLM"/>
    </source>
</evidence>
<gene>
    <name evidence="1" type="ORF">N7E81_04715</name>
</gene>
<dbReference type="PANTHER" id="PTHR36842:SF1">
    <property type="entry name" value="PROTEIN TOLB"/>
    <property type="match status" value="1"/>
</dbReference>
<reference evidence="1" key="1">
    <citation type="submission" date="2022-10" db="EMBL/GenBank/DDBJ databases">
        <title>Comparative genomics and taxonomic characterization of three novel marine species of genus Reichenbachiella exhibiting antioxidant and polysaccharide degradation activities.</title>
        <authorList>
            <person name="Muhammad N."/>
            <person name="Lee Y.-J."/>
            <person name="Ko J."/>
            <person name="Kim S.-G."/>
        </authorList>
    </citation>
    <scope>NUCLEOTIDE SEQUENCE</scope>
    <source>
        <strain evidence="1">Wsw4-B4</strain>
    </source>
</reference>
<evidence type="ECO:0000313" key="2">
    <source>
        <dbReference type="Proteomes" id="UP001062165"/>
    </source>
</evidence>
<keyword evidence="2" id="KW-1185">Reference proteome</keyword>
<dbReference type="Proteomes" id="UP001062165">
    <property type="component" value="Chromosome"/>
</dbReference>
<dbReference type="Gene3D" id="2.120.10.30">
    <property type="entry name" value="TolB, C-terminal domain"/>
    <property type="match status" value="1"/>
</dbReference>
<dbReference type="PANTHER" id="PTHR36842">
    <property type="entry name" value="PROTEIN TOLB HOMOLOG"/>
    <property type="match status" value="1"/>
</dbReference>
<accession>A0ABY6D2L0</accession>
<dbReference type="RefSeq" id="WP_263052131.1">
    <property type="nucleotide sequence ID" value="NZ_CP106735.1"/>
</dbReference>